<evidence type="ECO:0000256" key="1">
    <source>
        <dbReference type="SAM" id="MobiDB-lite"/>
    </source>
</evidence>
<feature type="region of interest" description="Disordered" evidence="1">
    <location>
        <begin position="1"/>
        <end position="39"/>
    </location>
</feature>
<sequence>MVVHQAAAGTLGSFRARDSPSESGFARGDSSRASNPNSRTLRLKPFAGDATMAKNIWSMYILASHERSQRSCSRLSLLPSLSGVSDVSTLFGPKMTVSVGLDSPLILGVLEIGTFMSLFLAGVVAVQGYVYFLNCREDRYPPSLRVFVAFILLLEFCHAIASVLVIFQFTVLEAGLPELAKPADTYSLSLTPVFETLITTSVQGFFGYRIYVLSGRMSVALACWVLCLVRFATGMSVAVVSFLDVPLEPDFFHLQDTYGWIISLALNVGVVLDIIMTGFLCVYTRRTYTPYIGDIPRGQDVIQRLILWTIRLVTRYDYSESFVPNLKLNQHDVGNSRNYNQCFAGPTQIQADYFLQFQTMKNNFVWLALYTLLAKRQYGSLPRQAFSGKISKAQIAVLQLNARPSTTLTRKAVSGSRPSASDFARDNLKSFLEIHSRARWTATTSNSSRSEQYRGAPWAMLPLTPTQAADELPVMYLTATSESVLYVPPPAAKTRQESGFKMTADSRCSCSSESAIPARRNKGSTLVNAETGWYESFRTCTWTVRQLFRPFLQHACYDNQIADPACRPWQRSLLGCKRSCTALRSTTPHDEDLTSIFGAALKDCGRAQSS</sequence>
<dbReference type="Proteomes" id="UP000815677">
    <property type="component" value="Unassembled WGS sequence"/>
</dbReference>
<keyword evidence="2" id="KW-0472">Membrane</keyword>
<name>A0ABQ0MB82_MYCCL</name>
<feature type="transmembrane region" description="Helical" evidence="2">
    <location>
        <begin position="260"/>
        <end position="283"/>
    </location>
</feature>
<evidence type="ECO:0000313" key="4">
    <source>
        <dbReference type="Proteomes" id="UP000815677"/>
    </source>
</evidence>
<reference evidence="3" key="1">
    <citation type="submission" date="2014-09" db="EMBL/GenBank/DDBJ databases">
        <title>Genome sequence of the luminous mushroom Mycena chlorophos for searching fungal bioluminescence genes.</title>
        <authorList>
            <person name="Tanaka Y."/>
            <person name="Kasuga D."/>
            <person name="Oba Y."/>
            <person name="Hase S."/>
            <person name="Sato K."/>
            <person name="Oba Y."/>
            <person name="Sakakibara Y."/>
        </authorList>
    </citation>
    <scope>NUCLEOTIDE SEQUENCE</scope>
</reference>
<accession>A0ABQ0MB82</accession>
<feature type="transmembrane region" description="Helical" evidence="2">
    <location>
        <begin position="144"/>
        <end position="169"/>
    </location>
</feature>
<keyword evidence="2" id="KW-1133">Transmembrane helix</keyword>
<gene>
    <name evidence="3" type="ORF">MCHLO_16700</name>
</gene>
<feature type="transmembrane region" description="Helical" evidence="2">
    <location>
        <begin position="219"/>
        <end position="240"/>
    </location>
</feature>
<feature type="transmembrane region" description="Helical" evidence="2">
    <location>
        <begin position="189"/>
        <end position="212"/>
    </location>
</feature>
<proteinExistence type="predicted"/>
<organism evidence="3 4">
    <name type="scientific">Mycena chlorophos</name>
    <name type="common">Agaric fungus</name>
    <name type="synonym">Agaricus chlorophos</name>
    <dbReference type="NCBI Taxonomy" id="658473"/>
    <lineage>
        <taxon>Eukaryota</taxon>
        <taxon>Fungi</taxon>
        <taxon>Dikarya</taxon>
        <taxon>Basidiomycota</taxon>
        <taxon>Agaricomycotina</taxon>
        <taxon>Agaricomycetes</taxon>
        <taxon>Agaricomycetidae</taxon>
        <taxon>Agaricales</taxon>
        <taxon>Marasmiineae</taxon>
        <taxon>Mycenaceae</taxon>
        <taxon>Mycena</taxon>
    </lineage>
</organism>
<protein>
    <submittedName>
        <fullName evidence="3">Uncharacterized protein</fullName>
    </submittedName>
</protein>
<keyword evidence="4" id="KW-1185">Reference proteome</keyword>
<keyword evidence="2" id="KW-0812">Transmembrane</keyword>
<dbReference type="PANTHER" id="PTHR40465:SF1">
    <property type="entry name" value="DUF6534 DOMAIN-CONTAINING PROTEIN"/>
    <property type="match status" value="1"/>
</dbReference>
<dbReference type="PANTHER" id="PTHR40465">
    <property type="entry name" value="CHROMOSOME 1, WHOLE GENOME SHOTGUN SEQUENCE"/>
    <property type="match status" value="1"/>
</dbReference>
<evidence type="ECO:0000313" key="3">
    <source>
        <dbReference type="EMBL" id="GAT60573.1"/>
    </source>
</evidence>
<dbReference type="EMBL" id="DF849957">
    <property type="protein sequence ID" value="GAT60573.1"/>
    <property type="molecule type" value="Genomic_DNA"/>
</dbReference>
<feature type="transmembrane region" description="Helical" evidence="2">
    <location>
        <begin position="105"/>
        <end position="132"/>
    </location>
</feature>
<evidence type="ECO:0000256" key="2">
    <source>
        <dbReference type="SAM" id="Phobius"/>
    </source>
</evidence>